<dbReference type="CDD" id="cd16833">
    <property type="entry name" value="YfiH"/>
    <property type="match status" value="1"/>
</dbReference>
<evidence type="ECO:0000256" key="9">
    <source>
        <dbReference type="ARBA" id="ARBA00048968"/>
    </source>
</evidence>
<keyword evidence="5" id="KW-0479">Metal-binding</keyword>
<evidence type="ECO:0000313" key="13">
    <source>
        <dbReference type="Proteomes" id="UP000823893"/>
    </source>
</evidence>
<keyword evidence="6" id="KW-0378">Hydrolase</keyword>
<dbReference type="Proteomes" id="UP000823893">
    <property type="component" value="Unassembled WGS sequence"/>
</dbReference>
<keyword evidence="7" id="KW-0862">Zinc</keyword>
<comment type="caution">
    <text evidence="12">The sequence shown here is derived from an EMBL/GenBank/DDBJ whole genome shotgun (WGS) entry which is preliminary data.</text>
</comment>
<dbReference type="AlphaFoldDB" id="A0A9D2SIV4"/>
<evidence type="ECO:0000256" key="10">
    <source>
        <dbReference type="ARBA" id="ARBA00049893"/>
    </source>
</evidence>
<reference evidence="12" key="2">
    <citation type="submission" date="2021-04" db="EMBL/GenBank/DDBJ databases">
        <authorList>
            <person name="Gilroy R."/>
        </authorList>
    </citation>
    <scope>NUCLEOTIDE SEQUENCE</scope>
    <source>
        <strain evidence="12">ChiSxjej6B18-287</strain>
    </source>
</reference>
<dbReference type="PANTHER" id="PTHR30616:SF2">
    <property type="entry name" value="PURINE NUCLEOSIDE PHOSPHORYLASE LACC1"/>
    <property type="match status" value="1"/>
</dbReference>
<organism evidence="12 13">
    <name type="scientific">Candidatus Blautia merdigallinarum</name>
    <dbReference type="NCBI Taxonomy" id="2838495"/>
    <lineage>
        <taxon>Bacteria</taxon>
        <taxon>Bacillati</taxon>
        <taxon>Bacillota</taxon>
        <taxon>Clostridia</taxon>
        <taxon>Lachnospirales</taxon>
        <taxon>Lachnospiraceae</taxon>
        <taxon>Blautia</taxon>
    </lineage>
</organism>
<gene>
    <name evidence="12" type="primary">pgeF</name>
    <name evidence="12" type="ORF">H9935_04365</name>
</gene>
<comment type="function">
    <text evidence="2">Purine nucleoside enzyme that catalyzes the phosphorolysis of adenosine and inosine nucleosides, yielding D-ribose 1-phosphate and the respective free bases, adenine and hypoxanthine. Also catalyzes the phosphorolysis of S-methyl-5'-thioadenosine into adenine and S-methyl-5-thio-alpha-D-ribose 1-phosphate. Also has adenosine deaminase activity.</text>
</comment>
<comment type="catalytic activity">
    <reaction evidence="8">
        <text>adenosine + H2O + H(+) = inosine + NH4(+)</text>
        <dbReference type="Rhea" id="RHEA:24408"/>
        <dbReference type="ChEBI" id="CHEBI:15377"/>
        <dbReference type="ChEBI" id="CHEBI:15378"/>
        <dbReference type="ChEBI" id="CHEBI:16335"/>
        <dbReference type="ChEBI" id="CHEBI:17596"/>
        <dbReference type="ChEBI" id="CHEBI:28938"/>
        <dbReference type="EC" id="3.5.4.4"/>
    </reaction>
    <physiologicalReaction direction="left-to-right" evidence="8">
        <dbReference type="Rhea" id="RHEA:24409"/>
    </physiologicalReaction>
</comment>
<dbReference type="GO" id="GO:0005507">
    <property type="term" value="F:copper ion binding"/>
    <property type="evidence" value="ECO:0007669"/>
    <property type="project" value="TreeGrafter"/>
</dbReference>
<evidence type="ECO:0000313" key="12">
    <source>
        <dbReference type="EMBL" id="HJC10033.1"/>
    </source>
</evidence>
<evidence type="ECO:0000256" key="2">
    <source>
        <dbReference type="ARBA" id="ARBA00003215"/>
    </source>
</evidence>
<dbReference type="PANTHER" id="PTHR30616">
    <property type="entry name" value="UNCHARACTERIZED PROTEIN YFIH"/>
    <property type="match status" value="1"/>
</dbReference>
<dbReference type="InterPro" id="IPR003730">
    <property type="entry name" value="Cu_polyphenol_OxRdtase"/>
</dbReference>
<sequence length="287" mass="32301">MYIKWDKDTEEHMQVMEKEGVVYLAYPAFKKFPQFCHGFSTRFGGVSQGIYSTMNLSFQRGDREENVAENYSRIARAIGFDLARTVCSQQTHTTNIRRVKKEDGGKGILKPLDYRDIDGLITDIPGMTLATSFADCVPLFFLDPAHNAIGLAHSGWRGTAARMGAHMIQAMKETFGSDPSQMYAAIGPSICQDCYEVSQDVAEIFYEEFPSYKEEKSLLYRKENGKYQLNLWRANEIVLQEAGILPEKLSFPGICTCCNPNLLFSHRASQGKRGNLSAFLGIRPSIE</sequence>
<dbReference type="Gene3D" id="3.60.140.10">
    <property type="entry name" value="CNF1/YfiH-like putative cysteine hydrolases"/>
    <property type="match status" value="1"/>
</dbReference>
<reference evidence="12" key="1">
    <citation type="journal article" date="2021" name="PeerJ">
        <title>Extensive microbial diversity within the chicken gut microbiome revealed by metagenomics and culture.</title>
        <authorList>
            <person name="Gilroy R."/>
            <person name="Ravi A."/>
            <person name="Getino M."/>
            <person name="Pursley I."/>
            <person name="Horton D.L."/>
            <person name="Alikhan N.F."/>
            <person name="Baker D."/>
            <person name="Gharbi K."/>
            <person name="Hall N."/>
            <person name="Watson M."/>
            <person name="Adriaenssens E.M."/>
            <person name="Foster-Nyarko E."/>
            <person name="Jarju S."/>
            <person name="Secka A."/>
            <person name="Antonio M."/>
            <person name="Oren A."/>
            <person name="Chaudhuri R.R."/>
            <person name="La Ragione R."/>
            <person name="Hildebrand F."/>
            <person name="Pallen M.J."/>
        </authorList>
    </citation>
    <scope>NUCLEOTIDE SEQUENCE</scope>
    <source>
        <strain evidence="12">ChiSxjej6B18-287</strain>
    </source>
</reference>
<dbReference type="GO" id="GO:0016787">
    <property type="term" value="F:hydrolase activity"/>
    <property type="evidence" value="ECO:0007669"/>
    <property type="project" value="UniProtKB-KW"/>
</dbReference>
<evidence type="ECO:0000256" key="3">
    <source>
        <dbReference type="ARBA" id="ARBA00007353"/>
    </source>
</evidence>
<comment type="catalytic activity">
    <reaction evidence="10">
        <text>S-methyl-5'-thioadenosine + phosphate = 5-(methylsulfanyl)-alpha-D-ribose 1-phosphate + adenine</text>
        <dbReference type="Rhea" id="RHEA:11852"/>
        <dbReference type="ChEBI" id="CHEBI:16708"/>
        <dbReference type="ChEBI" id="CHEBI:17509"/>
        <dbReference type="ChEBI" id="CHEBI:43474"/>
        <dbReference type="ChEBI" id="CHEBI:58533"/>
        <dbReference type="EC" id="2.4.2.28"/>
    </reaction>
    <physiologicalReaction direction="left-to-right" evidence="10">
        <dbReference type="Rhea" id="RHEA:11853"/>
    </physiologicalReaction>
</comment>
<dbReference type="InterPro" id="IPR011324">
    <property type="entry name" value="Cytotoxic_necrot_fac-like_cat"/>
</dbReference>
<dbReference type="SUPFAM" id="SSF64438">
    <property type="entry name" value="CNF1/YfiH-like putative cysteine hydrolases"/>
    <property type="match status" value="1"/>
</dbReference>
<evidence type="ECO:0000256" key="7">
    <source>
        <dbReference type="ARBA" id="ARBA00022833"/>
    </source>
</evidence>
<proteinExistence type="inferred from homology"/>
<dbReference type="InterPro" id="IPR038371">
    <property type="entry name" value="Cu_polyphenol_OxRdtase_sf"/>
</dbReference>
<dbReference type="Pfam" id="PF02578">
    <property type="entry name" value="Cu-oxidase_4"/>
    <property type="match status" value="1"/>
</dbReference>
<protein>
    <recommendedName>
        <fullName evidence="11">Purine nucleoside phosphorylase</fullName>
    </recommendedName>
</protein>
<dbReference type="NCBIfam" id="TIGR00726">
    <property type="entry name" value="peptidoglycan editing factor PgeF"/>
    <property type="match status" value="1"/>
</dbReference>
<dbReference type="GO" id="GO:0017061">
    <property type="term" value="F:S-methyl-5-thioadenosine phosphorylase activity"/>
    <property type="evidence" value="ECO:0007669"/>
    <property type="project" value="UniProtKB-EC"/>
</dbReference>
<comment type="catalytic activity">
    <reaction evidence="1">
        <text>inosine + phosphate = alpha-D-ribose 1-phosphate + hypoxanthine</text>
        <dbReference type="Rhea" id="RHEA:27646"/>
        <dbReference type="ChEBI" id="CHEBI:17368"/>
        <dbReference type="ChEBI" id="CHEBI:17596"/>
        <dbReference type="ChEBI" id="CHEBI:43474"/>
        <dbReference type="ChEBI" id="CHEBI:57720"/>
        <dbReference type="EC" id="2.4.2.1"/>
    </reaction>
    <physiologicalReaction direction="left-to-right" evidence="1">
        <dbReference type="Rhea" id="RHEA:27647"/>
    </physiologicalReaction>
</comment>
<comment type="similarity">
    <text evidence="3 11">Belongs to the purine nucleoside phosphorylase YfiH/LACC1 family.</text>
</comment>
<dbReference type="EMBL" id="DWWV01000048">
    <property type="protein sequence ID" value="HJC10033.1"/>
    <property type="molecule type" value="Genomic_DNA"/>
</dbReference>
<evidence type="ECO:0000256" key="6">
    <source>
        <dbReference type="ARBA" id="ARBA00022801"/>
    </source>
</evidence>
<name>A0A9D2SIV4_9FIRM</name>
<evidence type="ECO:0000256" key="1">
    <source>
        <dbReference type="ARBA" id="ARBA00000553"/>
    </source>
</evidence>
<evidence type="ECO:0000256" key="11">
    <source>
        <dbReference type="RuleBase" id="RU361274"/>
    </source>
</evidence>
<evidence type="ECO:0000256" key="8">
    <source>
        <dbReference type="ARBA" id="ARBA00047989"/>
    </source>
</evidence>
<comment type="catalytic activity">
    <reaction evidence="9">
        <text>adenosine + phosphate = alpha-D-ribose 1-phosphate + adenine</text>
        <dbReference type="Rhea" id="RHEA:27642"/>
        <dbReference type="ChEBI" id="CHEBI:16335"/>
        <dbReference type="ChEBI" id="CHEBI:16708"/>
        <dbReference type="ChEBI" id="CHEBI:43474"/>
        <dbReference type="ChEBI" id="CHEBI:57720"/>
        <dbReference type="EC" id="2.4.2.1"/>
    </reaction>
    <physiologicalReaction direction="left-to-right" evidence="9">
        <dbReference type="Rhea" id="RHEA:27643"/>
    </physiologicalReaction>
</comment>
<evidence type="ECO:0000256" key="5">
    <source>
        <dbReference type="ARBA" id="ARBA00022723"/>
    </source>
</evidence>
<evidence type="ECO:0000256" key="4">
    <source>
        <dbReference type="ARBA" id="ARBA00022679"/>
    </source>
</evidence>
<keyword evidence="4" id="KW-0808">Transferase</keyword>
<accession>A0A9D2SIV4</accession>